<dbReference type="Pfam" id="PF25318">
    <property type="entry name" value="WHD_GDS1"/>
    <property type="match status" value="1"/>
</dbReference>
<feature type="compositionally biased region" description="Basic and acidic residues" evidence="1">
    <location>
        <begin position="142"/>
        <end position="153"/>
    </location>
</feature>
<feature type="region of interest" description="Disordered" evidence="1">
    <location>
        <begin position="329"/>
        <end position="397"/>
    </location>
</feature>
<feature type="compositionally biased region" description="Polar residues" evidence="1">
    <location>
        <begin position="459"/>
        <end position="481"/>
    </location>
</feature>
<dbReference type="Proteomes" id="UP000612746">
    <property type="component" value="Unassembled WGS sequence"/>
</dbReference>
<feature type="compositionally biased region" description="Acidic residues" evidence="1">
    <location>
        <begin position="1415"/>
        <end position="1426"/>
    </location>
</feature>
<feature type="region of interest" description="Disordered" evidence="1">
    <location>
        <begin position="903"/>
        <end position="926"/>
    </location>
</feature>
<feature type="compositionally biased region" description="Polar residues" evidence="1">
    <location>
        <begin position="365"/>
        <end position="397"/>
    </location>
</feature>
<gene>
    <name evidence="3" type="ORF">INT44_008574</name>
</gene>
<feature type="compositionally biased region" description="Basic residues" evidence="1">
    <location>
        <begin position="1269"/>
        <end position="1283"/>
    </location>
</feature>
<feature type="region of interest" description="Disordered" evidence="1">
    <location>
        <begin position="123"/>
        <end position="310"/>
    </location>
</feature>
<evidence type="ECO:0000313" key="4">
    <source>
        <dbReference type="Proteomes" id="UP000612746"/>
    </source>
</evidence>
<evidence type="ECO:0000259" key="2">
    <source>
        <dbReference type="PROSITE" id="PS51299"/>
    </source>
</evidence>
<reference evidence="3" key="1">
    <citation type="submission" date="2020-12" db="EMBL/GenBank/DDBJ databases">
        <title>Metabolic potential, ecology and presence of endohyphal bacteria is reflected in genomic diversity of Mucoromycotina.</title>
        <authorList>
            <person name="Muszewska A."/>
            <person name="Okrasinska A."/>
            <person name="Steczkiewicz K."/>
            <person name="Drgas O."/>
            <person name="Orlowska M."/>
            <person name="Perlinska-Lenart U."/>
            <person name="Aleksandrzak-Piekarczyk T."/>
            <person name="Szatraj K."/>
            <person name="Zielenkiewicz U."/>
            <person name="Pilsyk S."/>
            <person name="Malc E."/>
            <person name="Mieczkowski P."/>
            <person name="Kruszewska J.S."/>
            <person name="Biernat P."/>
            <person name="Pawlowska J."/>
        </authorList>
    </citation>
    <scope>NUCLEOTIDE SEQUENCE</scope>
    <source>
        <strain evidence="3">WA0000051536</strain>
    </source>
</reference>
<name>A0A8H7PYG0_9FUNG</name>
<feature type="region of interest" description="Disordered" evidence="1">
    <location>
        <begin position="1078"/>
        <end position="1107"/>
    </location>
</feature>
<feature type="compositionally biased region" description="Acidic residues" evidence="1">
    <location>
        <begin position="1207"/>
        <end position="1219"/>
    </location>
</feature>
<dbReference type="EMBL" id="JAEPRA010000008">
    <property type="protein sequence ID" value="KAG2181759.1"/>
    <property type="molecule type" value="Genomic_DNA"/>
</dbReference>
<feature type="region of interest" description="Disordered" evidence="1">
    <location>
        <begin position="459"/>
        <end position="545"/>
    </location>
</feature>
<protein>
    <recommendedName>
        <fullName evidence="2">HTH APSES-type domain-containing protein</fullName>
    </recommendedName>
</protein>
<dbReference type="InterPro" id="IPR018004">
    <property type="entry name" value="KilA/APSES_HTH"/>
</dbReference>
<feature type="region of interest" description="Disordered" evidence="1">
    <location>
        <begin position="1254"/>
        <end position="1435"/>
    </location>
</feature>
<dbReference type="SUPFAM" id="SSF54616">
    <property type="entry name" value="DNA-binding domain of Mlu1-box binding protein MBP1"/>
    <property type="match status" value="2"/>
</dbReference>
<feature type="compositionally biased region" description="Low complexity" evidence="1">
    <location>
        <begin position="345"/>
        <end position="364"/>
    </location>
</feature>
<feature type="region of interest" description="Disordered" evidence="1">
    <location>
        <begin position="1"/>
        <end position="38"/>
    </location>
</feature>
<feature type="compositionally biased region" description="Low complexity" evidence="1">
    <location>
        <begin position="910"/>
        <end position="926"/>
    </location>
</feature>
<feature type="compositionally biased region" description="Polar residues" evidence="1">
    <location>
        <begin position="1257"/>
        <end position="1268"/>
    </location>
</feature>
<evidence type="ECO:0000256" key="1">
    <source>
        <dbReference type="SAM" id="MobiDB-lite"/>
    </source>
</evidence>
<feature type="compositionally biased region" description="Polar residues" evidence="1">
    <location>
        <begin position="1360"/>
        <end position="1383"/>
    </location>
</feature>
<dbReference type="InterPro" id="IPR036887">
    <property type="entry name" value="HTH_APSES_sf"/>
</dbReference>
<sequence length="1435" mass="155765">MADSVKNDDLSQAANQSDNENHSHPKQPLPSIHPDDARDKVFTAIMKALLKVGNKPSSPRELSNVITKYKYATLGGATPFATVSSRISQHFKRAAEHNPPRAPLLAKHVDQRHARKINYSLVTDTIQSKSPESPSLTSSTKAKKEQEKSDHTVRLSTKRGTDSSDSSPLSSEEDEAKPSAPDVVHHTRSMDKRKRSISKAIPVITLSEKPSVRTHRPRRKTNSQYARRSESDNEADDEAPHPASDNEVPPLPKRQRKSSMVPSSTLSELSSQITPSTINEVSTSSSTPAQLVQSTRMNAEESESDSEFSDYHEEMLKGDLVMEDVTPTITEEKRLSSRRTTVKPTSVTHTNTTASTTTTITSSTHPQNNDPQSSPHLNLPSYTSPKSSPRLNAKKSNNGLLGEQDLWLPYSFDQDFDNVFLSDNSCVAHNVPLNIATPESISVSELDNYFASTTNGARKSMTLGNHQQRRSNNMNGGSSLLQKVLLPKPTNDDSGSTHPQADVPTEHREPVETDTVDEAPSSPALETPDDSSIGSSDEDGYSSRRIQPYHIVEKVFGNLRVYELDSPGDIPNTKVMRFISTTDGSNNNIARRTRNAEIKKSVNSQHFYLDEGYVNATQLRKAAQPVLGKGSFDMEAESERNNVVVTITSGHSECRGAWVPLHRARELVEEYEIESSLGLMKLLSDEPIRLENQKEIQDVTDKLAISSSTVSTPPSPRSLECNSQPNGSPTTATMMTTATAESSEELSSEHISESEDDDSYVKFEDADSKTETFVNTQANIAPNVASRIASSVAPSTGASAPVIPSTSSLVSAMTTSPATAAAVAAASSNVQSTVLSAVEILKTLNISNLNLQTLHQIAAAIPNLAHLAPTIKSVSNGKPTNQSSTLDIKAALSHFSALEALLKKEPSKPPTTTESAPTSPSKDANQPVIISTTVPTTPHMYITIIDNVAVYVTVLSEANGVEGEHLLMRRVDNGYINGTSLLKAGGIETEQERSIVLSLEVGRVRIPNKASRLHGTWIPLRRAQALAATCSLQHKLGAFLNDTIDSYFPNPLPISLPVSKKSPEGRLTAVTLTSLRSSTGSSKNGFLSHQQVSSSSGPSSPNNNNNSAQLQQLLLSHNPSHSLNLKAPMLGCFDEEKKSNSHRKKKREISVVSCGGIASPNASVLSPVTLKSGPASDDASPSPPRHNLPTPDNDAAVSPSSSFVDVVESDDDTDTDTDVEEVREQMKKMRAAAMDAMENGSSMDLDEIINRARSPLTYRSSASQATPKRTTRLSTKRSQRKGIRSIVEDDDDEDDDEDEDEEDEDDDMVPPSRRPARRTFSNTYNSHHRSLHTYGRRRPTGGKWAGGGSKLSPGMIKKSASWNGSISKSSTIVLPSRRNTAKSSETRKTTATESNLPKLTLLVPSPISEKSATVIEEDEDEEIDIGGSDRDDDLR</sequence>
<dbReference type="OrthoDB" id="5597783at2759"/>
<organism evidence="3 4">
    <name type="scientific">Umbelopsis vinacea</name>
    <dbReference type="NCBI Taxonomy" id="44442"/>
    <lineage>
        <taxon>Eukaryota</taxon>
        <taxon>Fungi</taxon>
        <taxon>Fungi incertae sedis</taxon>
        <taxon>Mucoromycota</taxon>
        <taxon>Mucoromycotina</taxon>
        <taxon>Umbelopsidomycetes</taxon>
        <taxon>Umbelopsidales</taxon>
        <taxon>Umbelopsidaceae</taxon>
        <taxon>Umbelopsis</taxon>
    </lineage>
</organism>
<keyword evidence="4" id="KW-1185">Reference proteome</keyword>
<dbReference type="GO" id="GO:0003677">
    <property type="term" value="F:DNA binding"/>
    <property type="evidence" value="ECO:0007669"/>
    <property type="project" value="InterPro"/>
</dbReference>
<dbReference type="Pfam" id="PF04383">
    <property type="entry name" value="KilA-N"/>
    <property type="match status" value="1"/>
</dbReference>
<proteinExistence type="predicted"/>
<feature type="compositionally biased region" description="Low complexity" evidence="1">
    <location>
        <begin position="1197"/>
        <end position="1206"/>
    </location>
</feature>
<accession>A0A8H7PYG0</accession>
<feature type="compositionally biased region" description="Basic and acidic residues" evidence="1">
    <location>
        <begin position="747"/>
        <end position="759"/>
    </location>
</feature>
<feature type="compositionally biased region" description="Basic residues" evidence="1">
    <location>
        <begin position="212"/>
        <end position="221"/>
    </location>
</feature>
<feature type="compositionally biased region" description="Low complexity" evidence="1">
    <location>
        <begin position="128"/>
        <end position="140"/>
    </location>
</feature>
<dbReference type="InterPro" id="IPR057511">
    <property type="entry name" value="WH_GDS1"/>
</dbReference>
<dbReference type="SMART" id="SM01252">
    <property type="entry name" value="KilA-N"/>
    <property type="match status" value="1"/>
</dbReference>
<feature type="domain" description="HTH APSES-type" evidence="2">
    <location>
        <begin position="578"/>
        <end position="694"/>
    </location>
</feature>
<dbReference type="Gene3D" id="3.10.260.10">
    <property type="entry name" value="Transcription regulator HTH, APSES-type DNA-binding domain"/>
    <property type="match status" value="2"/>
</dbReference>
<feature type="domain" description="HTH APSES-type" evidence="2">
    <location>
        <begin position="940"/>
        <end position="1051"/>
    </location>
</feature>
<dbReference type="InterPro" id="IPR003163">
    <property type="entry name" value="Tscrpt_reg_HTH_APSES-type"/>
</dbReference>
<evidence type="ECO:0000313" key="3">
    <source>
        <dbReference type="EMBL" id="KAG2181759.1"/>
    </source>
</evidence>
<feature type="compositionally biased region" description="Low complexity" evidence="1">
    <location>
        <begin position="730"/>
        <end position="741"/>
    </location>
</feature>
<dbReference type="PROSITE" id="PS51299">
    <property type="entry name" value="HTH_APSES"/>
    <property type="match status" value="2"/>
</dbReference>
<feature type="compositionally biased region" description="Basic residues" evidence="1">
    <location>
        <begin position="1326"/>
        <end position="1340"/>
    </location>
</feature>
<feature type="region of interest" description="Disordered" evidence="1">
    <location>
        <begin position="704"/>
        <end position="759"/>
    </location>
</feature>
<feature type="region of interest" description="Disordered" evidence="1">
    <location>
        <begin position="1162"/>
        <end position="1222"/>
    </location>
</feature>
<feature type="compositionally biased region" description="Acidic residues" evidence="1">
    <location>
        <begin position="1288"/>
        <end position="1308"/>
    </location>
</feature>
<feature type="compositionally biased region" description="Polar residues" evidence="1">
    <location>
        <begin position="258"/>
        <end position="297"/>
    </location>
</feature>
<comment type="caution">
    <text evidence="3">The sequence shown here is derived from an EMBL/GenBank/DDBJ whole genome shotgun (WGS) entry which is preliminary data.</text>
</comment>
<feature type="compositionally biased region" description="Polar residues" evidence="1">
    <location>
        <begin position="720"/>
        <end position="729"/>
    </location>
</feature>